<name>A0ABW2XFH5_9ACTN</name>
<dbReference type="Proteomes" id="UP001597063">
    <property type="component" value="Unassembled WGS sequence"/>
</dbReference>
<evidence type="ECO:0000256" key="1">
    <source>
        <dbReference type="ARBA" id="ARBA00004370"/>
    </source>
</evidence>
<accession>A0ABW2XFH5</accession>
<evidence type="ECO:0000313" key="5">
    <source>
        <dbReference type="EMBL" id="MFD0684253.1"/>
    </source>
</evidence>
<evidence type="ECO:0008006" key="7">
    <source>
        <dbReference type="Google" id="ProtNLM"/>
    </source>
</evidence>
<keyword evidence="4" id="KW-0812">Transmembrane</keyword>
<evidence type="ECO:0000256" key="3">
    <source>
        <dbReference type="SAM" id="MobiDB-lite"/>
    </source>
</evidence>
<keyword evidence="4" id="KW-1133">Transmembrane helix</keyword>
<sequence length="196" mass="20997">MARTSTPLKGAPPERPAPEGPKRRRPLFARWGLIGWAAVLAAACFLAWSSWTVWRDGGGDGGPSGPERDRDLVLRAARQQIAVLNTMDCDHVDDGLRAWLDVSTGPLHDQLRRDEPQNRTKIAQSRTGATATVTGAAVTSLDARAGQAKVIASVHVTLTLRGGAPTLQRKRFEAGLARTPAGWRLQSLTAIPAGAR</sequence>
<comment type="caution">
    <text evidence="5">The sequence shown here is derived from an EMBL/GenBank/DDBJ whole genome shotgun (WGS) entry which is preliminary data.</text>
</comment>
<evidence type="ECO:0000256" key="2">
    <source>
        <dbReference type="ARBA" id="ARBA00023136"/>
    </source>
</evidence>
<comment type="subcellular location">
    <subcellularLocation>
        <location evidence="1">Membrane</location>
    </subcellularLocation>
</comment>
<dbReference type="EMBL" id="JBHTGP010000003">
    <property type="protein sequence ID" value="MFD0684253.1"/>
    <property type="molecule type" value="Genomic_DNA"/>
</dbReference>
<feature type="region of interest" description="Disordered" evidence="3">
    <location>
        <begin position="1"/>
        <end position="23"/>
    </location>
</feature>
<reference evidence="6" key="1">
    <citation type="journal article" date="2019" name="Int. J. Syst. Evol. Microbiol.">
        <title>The Global Catalogue of Microorganisms (GCM) 10K type strain sequencing project: providing services to taxonomists for standard genome sequencing and annotation.</title>
        <authorList>
            <consortium name="The Broad Institute Genomics Platform"/>
            <consortium name="The Broad Institute Genome Sequencing Center for Infectious Disease"/>
            <person name="Wu L."/>
            <person name="Ma J."/>
        </authorList>
    </citation>
    <scope>NUCLEOTIDE SEQUENCE [LARGE SCALE GENOMIC DNA]</scope>
    <source>
        <strain evidence="6">JCM 9371</strain>
    </source>
</reference>
<keyword evidence="2 4" id="KW-0472">Membrane</keyword>
<evidence type="ECO:0000256" key="4">
    <source>
        <dbReference type="SAM" id="Phobius"/>
    </source>
</evidence>
<dbReference type="RefSeq" id="WP_207399919.1">
    <property type="nucleotide sequence ID" value="NZ_CAACUY010000073.1"/>
</dbReference>
<dbReference type="PANTHER" id="PTHR37042">
    <property type="entry name" value="OUTER MEMBRANE PROTEIN RV1973"/>
    <property type="match status" value="1"/>
</dbReference>
<proteinExistence type="predicted"/>
<gene>
    <name evidence="5" type="ORF">ACFQZM_07085</name>
</gene>
<dbReference type="PANTHER" id="PTHR37042:SF4">
    <property type="entry name" value="OUTER MEMBRANE PROTEIN RV1973"/>
    <property type="match status" value="1"/>
</dbReference>
<organism evidence="5 6">
    <name type="scientific">Actinomadura fibrosa</name>
    <dbReference type="NCBI Taxonomy" id="111802"/>
    <lineage>
        <taxon>Bacteria</taxon>
        <taxon>Bacillati</taxon>
        <taxon>Actinomycetota</taxon>
        <taxon>Actinomycetes</taxon>
        <taxon>Streptosporangiales</taxon>
        <taxon>Thermomonosporaceae</taxon>
        <taxon>Actinomadura</taxon>
    </lineage>
</organism>
<protein>
    <recommendedName>
        <fullName evidence="7">Mce-associated membrane protein</fullName>
    </recommendedName>
</protein>
<feature type="transmembrane region" description="Helical" evidence="4">
    <location>
        <begin position="31"/>
        <end position="54"/>
    </location>
</feature>
<keyword evidence="6" id="KW-1185">Reference proteome</keyword>
<evidence type="ECO:0000313" key="6">
    <source>
        <dbReference type="Proteomes" id="UP001597063"/>
    </source>
</evidence>